<feature type="transmembrane region" description="Helical" evidence="6">
    <location>
        <begin position="346"/>
        <end position="368"/>
    </location>
</feature>
<dbReference type="Proteomes" id="UP000799766">
    <property type="component" value="Unassembled WGS sequence"/>
</dbReference>
<dbReference type="GO" id="GO:0022857">
    <property type="term" value="F:transmembrane transporter activity"/>
    <property type="evidence" value="ECO:0007669"/>
    <property type="project" value="InterPro"/>
</dbReference>
<dbReference type="EMBL" id="MU001702">
    <property type="protein sequence ID" value="KAF2452842.1"/>
    <property type="molecule type" value="Genomic_DNA"/>
</dbReference>
<dbReference type="InterPro" id="IPR011701">
    <property type="entry name" value="MFS"/>
</dbReference>
<comment type="subcellular location">
    <subcellularLocation>
        <location evidence="1">Membrane</location>
        <topology evidence="1">Multi-pass membrane protein</topology>
    </subcellularLocation>
</comment>
<dbReference type="FunFam" id="1.20.1250.20:FF:000172">
    <property type="entry name" value="MFS multidrug resistance transporter"/>
    <property type="match status" value="1"/>
</dbReference>
<keyword evidence="5 6" id="KW-0472">Membrane</keyword>
<feature type="transmembrane region" description="Helical" evidence="6">
    <location>
        <begin position="143"/>
        <end position="162"/>
    </location>
</feature>
<evidence type="ECO:0000313" key="9">
    <source>
        <dbReference type="Proteomes" id="UP000799766"/>
    </source>
</evidence>
<feature type="transmembrane region" description="Helical" evidence="6">
    <location>
        <begin position="251"/>
        <end position="275"/>
    </location>
</feature>
<feature type="domain" description="Major facilitator superfamily (MFS) profile" evidence="7">
    <location>
        <begin position="16"/>
        <end position="457"/>
    </location>
</feature>
<evidence type="ECO:0000256" key="4">
    <source>
        <dbReference type="ARBA" id="ARBA00022989"/>
    </source>
</evidence>
<dbReference type="OrthoDB" id="2441642at2759"/>
<feature type="transmembrane region" description="Helical" evidence="6">
    <location>
        <begin position="374"/>
        <end position="400"/>
    </location>
</feature>
<dbReference type="AlphaFoldDB" id="A0A6A6NM80"/>
<feature type="transmembrane region" description="Helical" evidence="6">
    <location>
        <begin position="168"/>
        <end position="189"/>
    </location>
</feature>
<dbReference type="PANTHER" id="PTHR23502">
    <property type="entry name" value="MAJOR FACILITATOR SUPERFAMILY"/>
    <property type="match status" value="1"/>
</dbReference>
<evidence type="ECO:0000256" key="5">
    <source>
        <dbReference type="ARBA" id="ARBA00023136"/>
    </source>
</evidence>
<feature type="transmembrane region" description="Helical" evidence="6">
    <location>
        <begin position="287"/>
        <end position="306"/>
    </location>
</feature>
<feature type="non-terminal residue" evidence="8">
    <location>
        <position position="466"/>
    </location>
</feature>
<keyword evidence="4 6" id="KW-1133">Transmembrane helix</keyword>
<gene>
    <name evidence="8" type="ORF">BDY21DRAFT_263765</name>
</gene>
<feature type="transmembrane region" description="Helical" evidence="6">
    <location>
        <begin position="435"/>
        <end position="458"/>
    </location>
</feature>
<keyword evidence="9" id="KW-1185">Reference proteome</keyword>
<feature type="transmembrane region" description="Helical" evidence="6">
    <location>
        <begin position="82"/>
        <end position="99"/>
    </location>
</feature>
<dbReference type="Gene3D" id="1.20.1250.20">
    <property type="entry name" value="MFS general substrate transporter like domains"/>
    <property type="match status" value="1"/>
</dbReference>
<evidence type="ECO:0000259" key="7">
    <source>
        <dbReference type="PROSITE" id="PS50850"/>
    </source>
</evidence>
<dbReference type="InterPro" id="IPR020846">
    <property type="entry name" value="MFS_dom"/>
</dbReference>
<dbReference type="Pfam" id="PF07690">
    <property type="entry name" value="MFS_1"/>
    <property type="match status" value="1"/>
</dbReference>
<dbReference type="Gene3D" id="1.20.1720.10">
    <property type="entry name" value="Multidrug resistance protein D"/>
    <property type="match status" value="1"/>
</dbReference>
<keyword evidence="2" id="KW-0813">Transport</keyword>
<protein>
    <submittedName>
        <fullName evidence="8">MFS general substrate transporter</fullName>
    </submittedName>
</protein>
<feature type="transmembrane region" description="Helical" evidence="6">
    <location>
        <begin position="14"/>
        <end position="32"/>
    </location>
</feature>
<dbReference type="PROSITE" id="PS50850">
    <property type="entry name" value="MFS"/>
    <property type="match status" value="1"/>
</dbReference>
<proteinExistence type="predicted"/>
<evidence type="ECO:0000256" key="3">
    <source>
        <dbReference type="ARBA" id="ARBA00022692"/>
    </source>
</evidence>
<feature type="non-terminal residue" evidence="8">
    <location>
        <position position="1"/>
    </location>
</feature>
<sequence>PEATYSAFSKAQRLGIIIIVCLIGLASPFASVTYTPAIPTIARDVGVTVSQINLTVTTYLVAQAIAPTIWASIGDIHGRRPLYIATLAVFIGSCVGMSVTDSYAALMVLRAMQAAGSAPNVALGSGVIGDVVHVSRRGGFMGFYMGLGGMGTAFGPILGGLFAEYTGWHGIFVFLTAFFALCWIGYALLVPETLRGIVGDGRVPPPWYGRPPVKLLTPPAAPNAEELRAALPPKKKVDLLGPVKMLKEVDVVCCLLFAGLHFVTWQVSMVAIATILADRYGLSELDIGLAFISNGAGSFVASLVMGKVMNRDYKVQLCKEAAAKAERGEEAPQEVEMIERARIRSLIAPTAGLNASVIAFGWTLQYRVHLAAPIIFHFFIGGLNMALLSTTSTLMVDLFITRASSVTASINLVRCCFAAVGTAVVQPMIDAMDVGWTFTTLSFICMLSCPLMLAEYVYGHRWRRKR</sequence>
<evidence type="ECO:0000256" key="1">
    <source>
        <dbReference type="ARBA" id="ARBA00004141"/>
    </source>
</evidence>
<feature type="transmembrane region" description="Helical" evidence="6">
    <location>
        <begin position="412"/>
        <end position="429"/>
    </location>
</feature>
<dbReference type="SUPFAM" id="SSF103473">
    <property type="entry name" value="MFS general substrate transporter"/>
    <property type="match status" value="1"/>
</dbReference>
<organism evidence="8 9">
    <name type="scientific">Lineolata rhizophorae</name>
    <dbReference type="NCBI Taxonomy" id="578093"/>
    <lineage>
        <taxon>Eukaryota</taxon>
        <taxon>Fungi</taxon>
        <taxon>Dikarya</taxon>
        <taxon>Ascomycota</taxon>
        <taxon>Pezizomycotina</taxon>
        <taxon>Dothideomycetes</taxon>
        <taxon>Dothideomycetes incertae sedis</taxon>
        <taxon>Lineolatales</taxon>
        <taxon>Lineolataceae</taxon>
        <taxon>Lineolata</taxon>
    </lineage>
</organism>
<dbReference type="PANTHER" id="PTHR23502:SF51">
    <property type="entry name" value="QUINIDINE RESISTANCE PROTEIN 1-RELATED"/>
    <property type="match status" value="1"/>
</dbReference>
<feature type="transmembrane region" description="Helical" evidence="6">
    <location>
        <begin position="52"/>
        <end position="70"/>
    </location>
</feature>
<keyword evidence="3 6" id="KW-0812">Transmembrane</keyword>
<reference evidence="8" key="1">
    <citation type="journal article" date="2020" name="Stud. Mycol.">
        <title>101 Dothideomycetes genomes: a test case for predicting lifestyles and emergence of pathogens.</title>
        <authorList>
            <person name="Haridas S."/>
            <person name="Albert R."/>
            <person name="Binder M."/>
            <person name="Bloem J."/>
            <person name="Labutti K."/>
            <person name="Salamov A."/>
            <person name="Andreopoulos B."/>
            <person name="Baker S."/>
            <person name="Barry K."/>
            <person name="Bills G."/>
            <person name="Bluhm B."/>
            <person name="Cannon C."/>
            <person name="Castanera R."/>
            <person name="Culley D."/>
            <person name="Daum C."/>
            <person name="Ezra D."/>
            <person name="Gonzalez J."/>
            <person name="Henrissat B."/>
            <person name="Kuo A."/>
            <person name="Liang C."/>
            <person name="Lipzen A."/>
            <person name="Lutzoni F."/>
            <person name="Magnuson J."/>
            <person name="Mondo S."/>
            <person name="Nolan M."/>
            <person name="Ohm R."/>
            <person name="Pangilinan J."/>
            <person name="Park H.-J."/>
            <person name="Ramirez L."/>
            <person name="Alfaro M."/>
            <person name="Sun H."/>
            <person name="Tritt A."/>
            <person name="Yoshinaga Y."/>
            <person name="Zwiers L.-H."/>
            <person name="Turgeon B."/>
            <person name="Goodwin S."/>
            <person name="Spatafora J."/>
            <person name="Crous P."/>
            <person name="Grigoriev I."/>
        </authorList>
    </citation>
    <scope>NUCLEOTIDE SEQUENCE</scope>
    <source>
        <strain evidence="8">ATCC 16933</strain>
    </source>
</reference>
<dbReference type="InterPro" id="IPR036259">
    <property type="entry name" value="MFS_trans_sf"/>
</dbReference>
<accession>A0A6A6NM80</accession>
<evidence type="ECO:0000256" key="2">
    <source>
        <dbReference type="ARBA" id="ARBA00022448"/>
    </source>
</evidence>
<dbReference type="GO" id="GO:0005886">
    <property type="term" value="C:plasma membrane"/>
    <property type="evidence" value="ECO:0007669"/>
    <property type="project" value="TreeGrafter"/>
</dbReference>
<name>A0A6A6NM80_9PEZI</name>
<evidence type="ECO:0000313" key="8">
    <source>
        <dbReference type="EMBL" id="KAF2452842.1"/>
    </source>
</evidence>
<evidence type="ECO:0000256" key="6">
    <source>
        <dbReference type="SAM" id="Phobius"/>
    </source>
</evidence>